<dbReference type="OrthoDB" id="6088892at2759"/>
<dbReference type="SUPFAM" id="SSF81321">
    <property type="entry name" value="Family A G protein-coupled receptor-like"/>
    <property type="match status" value="1"/>
</dbReference>
<evidence type="ECO:0000259" key="12">
    <source>
        <dbReference type="PROSITE" id="PS50262"/>
    </source>
</evidence>
<dbReference type="GO" id="GO:0007204">
    <property type="term" value="P:positive regulation of cytosolic calcium ion concentration"/>
    <property type="evidence" value="ECO:0007669"/>
    <property type="project" value="TreeGrafter"/>
</dbReference>
<dbReference type="Pfam" id="PF00001">
    <property type="entry name" value="7tm_1"/>
    <property type="match status" value="1"/>
</dbReference>
<name>A0A6P7YWT2_9AMPH</name>
<evidence type="ECO:0000313" key="14">
    <source>
        <dbReference type="RefSeq" id="XP_030067760.1"/>
    </source>
</evidence>
<dbReference type="InterPro" id="IPR000826">
    <property type="entry name" value="Formyl_rcpt-rel"/>
</dbReference>
<organism evidence="13 14">
    <name type="scientific">Microcaecilia unicolor</name>
    <dbReference type="NCBI Taxonomy" id="1415580"/>
    <lineage>
        <taxon>Eukaryota</taxon>
        <taxon>Metazoa</taxon>
        <taxon>Chordata</taxon>
        <taxon>Craniata</taxon>
        <taxon>Vertebrata</taxon>
        <taxon>Euteleostomi</taxon>
        <taxon>Amphibia</taxon>
        <taxon>Gymnophiona</taxon>
        <taxon>Siphonopidae</taxon>
        <taxon>Microcaecilia</taxon>
    </lineage>
</organism>
<keyword evidence="13" id="KW-1185">Reference proteome</keyword>
<feature type="transmembrane region" description="Helical" evidence="11">
    <location>
        <begin position="269"/>
        <end position="288"/>
    </location>
</feature>
<dbReference type="PROSITE" id="PS50262">
    <property type="entry name" value="G_PROTEIN_RECEP_F1_2"/>
    <property type="match status" value="1"/>
</dbReference>
<feature type="transmembrane region" description="Helical" evidence="11">
    <location>
        <begin position="85"/>
        <end position="106"/>
    </location>
</feature>
<dbReference type="GeneID" id="115475856"/>
<comment type="similarity">
    <text evidence="10">Belongs to the G-protein coupled receptor 1 family.</text>
</comment>
<evidence type="ECO:0000256" key="1">
    <source>
        <dbReference type="ARBA" id="ARBA00004141"/>
    </source>
</evidence>
<dbReference type="PRINTS" id="PR00237">
    <property type="entry name" value="GPCRRHODOPSN"/>
</dbReference>
<gene>
    <name evidence="14" type="primary">LOC115475856</name>
</gene>
<accession>A0A6P7YWT2</accession>
<evidence type="ECO:0000256" key="8">
    <source>
        <dbReference type="ARBA" id="ARBA00023224"/>
    </source>
</evidence>
<feature type="transmembrane region" description="Helical" evidence="11">
    <location>
        <begin position="126"/>
        <end position="144"/>
    </location>
</feature>
<dbReference type="GO" id="GO:0004875">
    <property type="term" value="F:complement receptor activity"/>
    <property type="evidence" value="ECO:0007669"/>
    <property type="project" value="TreeGrafter"/>
</dbReference>
<feature type="transmembrane region" description="Helical" evidence="11">
    <location>
        <begin position="308"/>
        <end position="333"/>
    </location>
</feature>
<dbReference type="GO" id="GO:0005886">
    <property type="term" value="C:plasma membrane"/>
    <property type="evidence" value="ECO:0007669"/>
    <property type="project" value="TreeGrafter"/>
</dbReference>
<dbReference type="Gene3D" id="1.20.1070.10">
    <property type="entry name" value="Rhodopsin 7-helix transmembrane proteins"/>
    <property type="match status" value="1"/>
</dbReference>
<dbReference type="GO" id="GO:0004930">
    <property type="term" value="F:G protein-coupled receptor activity"/>
    <property type="evidence" value="ECO:0007669"/>
    <property type="project" value="UniProtKB-KW"/>
</dbReference>
<feature type="transmembrane region" description="Helical" evidence="11">
    <location>
        <begin position="231"/>
        <end position="257"/>
    </location>
</feature>
<dbReference type="KEGG" id="muo:115475856"/>
<keyword evidence="6" id="KW-1015">Disulfide bond</keyword>
<evidence type="ECO:0000256" key="4">
    <source>
        <dbReference type="ARBA" id="ARBA00023040"/>
    </source>
</evidence>
<dbReference type="RefSeq" id="XP_030067760.1">
    <property type="nucleotide sequence ID" value="XM_030211900.1"/>
</dbReference>
<sequence>MSSLHGMENAMLRTLPPDLITNLSINWYDYDETDEEIEEDYSEIENFMHILSMVFYSVAFLLGVTGNGLVIWITSFKMKRTVNTVWFLNLAIADFIFTFFLPLSIAYTALGFHWPFGMLLCKLNSFVAFLNMFASVFLLMVISIDRCLSVASPVWSHNHRSSKLASLVALVVWCLALTLSSPYLAFRDTRSSHNTYKNSTVTHCYNNFAFSDDNNSEHIQYLIAVRHKAMIITRFVCGFFIPFIVIIVCYSIIALRLKKNRLAKKSKPFKIIVAVIVSFFFCWLPYHVFSFLETTTHSSPSSAMMRAIIIGIPLASSLAFINSCINPILYVFMGQDFKEKFKKSILSAFESAFSEESAQTSISKNKCKSISDAETNFN</sequence>
<dbReference type="InterPro" id="IPR000276">
    <property type="entry name" value="GPCR_Rhodpsn"/>
</dbReference>
<evidence type="ECO:0000256" key="5">
    <source>
        <dbReference type="ARBA" id="ARBA00023136"/>
    </source>
</evidence>
<feature type="transmembrane region" description="Helical" evidence="11">
    <location>
        <begin position="164"/>
        <end position="186"/>
    </location>
</feature>
<comment type="subcellular location">
    <subcellularLocation>
        <location evidence="1">Membrane</location>
        <topology evidence="1">Multi-pass membrane protein</topology>
    </subcellularLocation>
</comment>
<keyword evidence="8 10" id="KW-0807">Transducer</keyword>
<dbReference type="InterPro" id="IPR017452">
    <property type="entry name" value="GPCR_Rhodpsn_7TM"/>
</dbReference>
<comment type="similarity">
    <text evidence="9">Belongs to the chemokine-like receptor (CMKLR) family.</text>
</comment>
<dbReference type="PROSITE" id="PS00237">
    <property type="entry name" value="G_PROTEIN_RECEP_F1_1"/>
    <property type="match status" value="1"/>
</dbReference>
<evidence type="ECO:0000256" key="11">
    <source>
        <dbReference type="SAM" id="Phobius"/>
    </source>
</evidence>
<evidence type="ECO:0000313" key="13">
    <source>
        <dbReference type="Proteomes" id="UP000515156"/>
    </source>
</evidence>
<dbReference type="InParanoid" id="A0A6P7YWT2"/>
<evidence type="ECO:0000256" key="2">
    <source>
        <dbReference type="ARBA" id="ARBA00022692"/>
    </source>
</evidence>
<dbReference type="PANTHER" id="PTHR24225">
    <property type="entry name" value="CHEMOTACTIC RECEPTOR"/>
    <property type="match status" value="1"/>
</dbReference>
<evidence type="ECO:0000256" key="3">
    <source>
        <dbReference type="ARBA" id="ARBA00022989"/>
    </source>
</evidence>
<evidence type="ECO:0000256" key="9">
    <source>
        <dbReference type="ARBA" id="ARBA00025736"/>
    </source>
</evidence>
<evidence type="ECO:0000256" key="6">
    <source>
        <dbReference type="ARBA" id="ARBA00023157"/>
    </source>
</evidence>
<reference evidence="14" key="1">
    <citation type="submission" date="2025-08" db="UniProtKB">
        <authorList>
            <consortium name="RefSeq"/>
        </authorList>
    </citation>
    <scope>IDENTIFICATION</scope>
</reference>
<dbReference type="GO" id="GO:0006954">
    <property type="term" value="P:inflammatory response"/>
    <property type="evidence" value="ECO:0007669"/>
    <property type="project" value="TreeGrafter"/>
</dbReference>
<protein>
    <submittedName>
        <fullName evidence="14">Chemokine-like receptor 1</fullName>
    </submittedName>
</protein>
<evidence type="ECO:0000256" key="10">
    <source>
        <dbReference type="RuleBase" id="RU000688"/>
    </source>
</evidence>
<keyword evidence="4 10" id="KW-0297">G-protein coupled receptor</keyword>
<keyword evidence="5 11" id="KW-0472">Membrane</keyword>
<feature type="transmembrane region" description="Helical" evidence="11">
    <location>
        <begin position="50"/>
        <end position="73"/>
    </location>
</feature>
<keyword evidence="2 10" id="KW-0812">Transmembrane</keyword>
<dbReference type="AlphaFoldDB" id="A0A6P7YWT2"/>
<dbReference type="FunFam" id="1.20.1070.10:FF:000034">
    <property type="entry name" value="G-protein coupled receptor 1"/>
    <property type="match status" value="1"/>
</dbReference>
<dbReference type="PRINTS" id="PR00526">
    <property type="entry name" value="FMETLEUPHER"/>
</dbReference>
<dbReference type="GO" id="GO:0007200">
    <property type="term" value="P:phospholipase C-activating G protein-coupled receptor signaling pathway"/>
    <property type="evidence" value="ECO:0007669"/>
    <property type="project" value="TreeGrafter"/>
</dbReference>
<dbReference type="Proteomes" id="UP000515156">
    <property type="component" value="Chromosome 8"/>
</dbReference>
<keyword evidence="3 11" id="KW-1133">Transmembrane helix</keyword>
<evidence type="ECO:0000256" key="7">
    <source>
        <dbReference type="ARBA" id="ARBA00023170"/>
    </source>
</evidence>
<keyword evidence="7 10" id="KW-0675">Receptor</keyword>
<dbReference type="PANTHER" id="PTHR24225:SF70">
    <property type="entry name" value="G PROTEIN-COUPLED RECEPTOR 33"/>
    <property type="match status" value="1"/>
</dbReference>
<feature type="domain" description="G-protein coupled receptors family 1 profile" evidence="12">
    <location>
        <begin position="66"/>
        <end position="330"/>
    </location>
</feature>
<proteinExistence type="inferred from homology"/>